<dbReference type="PANTHER" id="PTHR43066">
    <property type="entry name" value="RHOMBOID-RELATED PROTEIN"/>
    <property type="match status" value="1"/>
</dbReference>
<keyword evidence="10" id="KW-0645">Protease</keyword>
<evidence type="ECO:0000256" key="8">
    <source>
        <dbReference type="SAM" id="Phobius"/>
    </source>
</evidence>
<accession>A0ABX5NVR1</accession>
<proteinExistence type="predicted"/>
<dbReference type="GO" id="GO:0008233">
    <property type="term" value="F:peptidase activity"/>
    <property type="evidence" value="ECO:0007669"/>
    <property type="project" value="UniProtKB-KW"/>
</dbReference>
<evidence type="ECO:0000313" key="10">
    <source>
        <dbReference type="EMBL" id="PYB73947.1"/>
    </source>
</evidence>
<evidence type="ECO:0000313" key="11">
    <source>
        <dbReference type="Proteomes" id="UP000247536"/>
    </source>
</evidence>
<name>A0ABX5NVR1_9HYPH</name>
<evidence type="ECO:0000256" key="1">
    <source>
        <dbReference type="ARBA" id="ARBA00004141"/>
    </source>
</evidence>
<reference evidence="10 11" key="1">
    <citation type="submission" date="2018-06" db="EMBL/GenBank/DDBJ databases">
        <title>Rhizobium wuzhouense sp. nov., isolated from roots of Oryza officinalis.</title>
        <authorList>
            <person name="Yuan T."/>
        </authorList>
    </citation>
    <scope>NUCLEOTIDE SEQUENCE [LARGE SCALE GENOMIC DNA]</scope>
    <source>
        <strain evidence="10 11">W44</strain>
    </source>
</reference>
<evidence type="ECO:0000256" key="5">
    <source>
        <dbReference type="ARBA" id="ARBA00022989"/>
    </source>
</evidence>
<gene>
    <name evidence="10" type="ORF">DMY87_09485</name>
</gene>
<dbReference type="Proteomes" id="UP000247536">
    <property type="component" value="Unassembled WGS sequence"/>
</dbReference>
<feature type="transmembrane region" description="Helical" evidence="8">
    <location>
        <begin position="18"/>
        <end position="37"/>
    </location>
</feature>
<dbReference type="Pfam" id="PF01694">
    <property type="entry name" value="Rhomboid"/>
    <property type="match status" value="1"/>
</dbReference>
<feature type="transmembrane region" description="Helical" evidence="8">
    <location>
        <begin position="135"/>
        <end position="154"/>
    </location>
</feature>
<feature type="transmembrane region" description="Helical" evidence="8">
    <location>
        <begin position="197"/>
        <end position="216"/>
    </location>
</feature>
<organism evidence="10 11">
    <name type="scientific">Rhizobium wuzhouense</name>
    <dbReference type="NCBI Taxonomy" id="1986026"/>
    <lineage>
        <taxon>Bacteria</taxon>
        <taxon>Pseudomonadati</taxon>
        <taxon>Pseudomonadota</taxon>
        <taxon>Alphaproteobacteria</taxon>
        <taxon>Hyphomicrobiales</taxon>
        <taxon>Rhizobiaceae</taxon>
        <taxon>Rhizobium/Agrobacterium group</taxon>
        <taxon>Rhizobium</taxon>
    </lineage>
</organism>
<dbReference type="PANTHER" id="PTHR43066:SF26">
    <property type="entry name" value="RHOMBOID PROTEASE GLPG"/>
    <property type="match status" value="1"/>
</dbReference>
<feature type="transmembrane region" description="Helical" evidence="8">
    <location>
        <begin position="111"/>
        <end position="129"/>
    </location>
</feature>
<dbReference type="EMBL" id="QJRY01000003">
    <property type="protein sequence ID" value="PYB73947.1"/>
    <property type="molecule type" value="Genomic_DNA"/>
</dbReference>
<keyword evidence="3" id="KW-0997">Cell inner membrane</keyword>
<dbReference type="InterPro" id="IPR022764">
    <property type="entry name" value="Peptidase_S54_rhomboid_dom"/>
</dbReference>
<dbReference type="RefSeq" id="WP_110791085.1">
    <property type="nucleotide sequence ID" value="NZ_QJRY01000003.1"/>
</dbReference>
<evidence type="ECO:0000256" key="3">
    <source>
        <dbReference type="ARBA" id="ARBA00022519"/>
    </source>
</evidence>
<keyword evidence="5 8" id="KW-1133">Transmembrane helix</keyword>
<dbReference type="Gene3D" id="1.20.1540.10">
    <property type="entry name" value="Rhomboid-like"/>
    <property type="match status" value="1"/>
</dbReference>
<keyword evidence="2" id="KW-1003">Cell membrane</keyword>
<evidence type="ECO:0000256" key="7">
    <source>
        <dbReference type="SAM" id="MobiDB-lite"/>
    </source>
</evidence>
<evidence type="ECO:0000256" key="2">
    <source>
        <dbReference type="ARBA" id="ARBA00022475"/>
    </source>
</evidence>
<comment type="caution">
    <text evidence="10">The sequence shown here is derived from an EMBL/GenBank/DDBJ whole genome shotgun (WGS) entry which is preliminary data.</text>
</comment>
<feature type="transmembrane region" description="Helical" evidence="8">
    <location>
        <begin position="161"/>
        <end position="182"/>
    </location>
</feature>
<feature type="transmembrane region" description="Helical" evidence="8">
    <location>
        <begin position="44"/>
        <end position="62"/>
    </location>
</feature>
<feature type="transmembrane region" description="Helical" evidence="8">
    <location>
        <begin position="74"/>
        <end position="99"/>
    </location>
</feature>
<keyword evidence="11" id="KW-1185">Reference proteome</keyword>
<dbReference type="SUPFAM" id="SSF144091">
    <property type="entry name" value="Rhomboid-like"/>
    <property type="match status" value="1"/>
</dbReference>
<feature type="region of interest" description="Disordered" evidence="7">
    <location>
        <begin position="252"/>
        <end position="293"/>
    </location>
</feature>
<evidence type="ECO:0000259" key="9">
    <source>
        <dbReference type="Pfam" id="PF01694"/>
    </source>
</evidence>
<feature type="domain" description="Peptidase S54 rhomboid" evidence="9">
    <location>
        <begin position="74"/>
        <end position="218"/>
    </location>
</feature>
<keyword evidence="10" id="KW-0378">Hydrolase</keyword>
<keyword evidence="6 8" id="KW-0472">Membrane</keyword>
<keyword evidence="4 8" id="KW-0812">Transmembrane</keyword>
<evidence type="ECO:0000256" key="6">
    <source>
        <dbReference type="ARBA" id="ARBA00023136"/>
    </source>
</evidence>
<sequence length="293" mass="31208">MFIPLHDRNALKHIRRQYVTLGLIAANVISYALASVVPDAAYELGVYGLGFIPAILLGGATLDPSLTLVPEGATYITYAFLHGSWLHLGSNMLFLWVFGDNVEDAMGHFKFLFFYLACAAAGALVHGLVAPTSQAPLIGASGAVSGVVAAYVMLHPKVRVWVLVLMRFPLPLPAFIPLLFWIGQQFVMLVIDADSNVSWGAHVGGILAGALLVIVLRRPGVPLFDRSIVTPRAVEHRARPVDGFMAGPWGQRPLPAQPGAGGTRPANTAEADAEAGGTLSPGVVGRRVPHWGR</sequence>
<protein>
    <submittedName>
        <fullName evidence="10">Rhomboid family intramembrane serine protease</fullName>
    </submittedName>
</protein>
<evidence type="ECO:0000256" key="4">
    <source>
        <dbReference type="ARBA" id="ARBA00022692"/>
    </source>
</evidence>
<comment type="subcellular location">
    <subcellularLocation>
        <location evidence="1">Membrane</location>
        <topology evidence="1">Multi-pass membrane protein</topology>
    </subcellularLocation>
</comment>
<dbReference type="GO" id="GO:0006508">
    <property type="term" value="P:proteolysis"/>
    <property type="evidence" value="ECO:0007669"/>
    <property type="project" value="UniProtKB-KW"/>
</dbReference>
<dbReference type="InterPro" id="IPR035952">
    <property type="entry name" value="Rhomboid-like_sf"/>
</dbReference>